<sequence length="104" mass="12114">MSVSSSYPCGGPHTVHVPFHLKVVLVVKHKLVILMYNPQSFHYKFHMFFYLSSFYIKLKCFNPYIRGYQEIRAMSRDTRIVPLLSAYHLISSVHLGCPRHKMAA</sequence>
<gene>
    <name evidence="1" type="ORF">XELAEV_18019358mg</name>
</gene>
<organism evidence="1 2">
    <name type="scientific">Xenopus laevis</name>
    <name type="common">African clawed frog</name>
    <dbReference type="NCBI Taxonomy" id="8355"/>
    <lineage>
        <taxon>Eukaryota</taxon>
        <taxon>Metazoa</taxon>
        <taxon>Chordata</taxon>
        <taxon>Craniata</taxon>
        <taxon>Vertebrata</taxon>
        <taxon>Euteleostomi</taxon>
        <taxon>Amphibia</taxon>
        <taxon>Batrachia</taxon>
        <taxon>Anura</taxon>
        <taxon>Pipoidea</taxon>
        <taxon>Pipidae</taxon>
        <taxon>Xenopodinae</taxon>
        <taxon>Xenopus</taxon>
        <taxon>Xenopus</taxon>
    </lineage>
</organism>
<proteinExistence type="predicted"/>
<dbReference type="AlphaFoldDB" id="A0A974DH05"/>
<name>A0A974DH05_XENLA</name>
<reference evidence="2" key="1">
    <citation type="journal article" date="2016" name="Nature">
        <title>Genome evolution in the allotetraploid frog Xenopus laevis.</title>
        <authorList>
            <person name="Session A.M."/>
            <person name="Uno Y."/>
            <person name="Kwon T."/>
            <person name="Chapman J.A."/>
            <person name="Toyoda A."/>
            <person name="Takahashi S."/>
            <person name="Fukui A."/>
            <person name="Hikosaka A."/>
            <person name="Suzuki A."/>
            <person name="Kondo M."/>
            <person name="van Heeringen S.J."/>
            <person name="Quigley I."/>
            <person name="Heinz S."/>
            <person name="Ogino H."/>
            <person name="Ochi H."/>
            <person name="Hellsten U."/>
            <person name="Lyons J.B."/>
            <person name="Simakov O."/>
            <person name="Putnam N."/>
            <person name="Stites J."/>
            <person name="Kuroki Y."/>
            <person name="Tanaka T."/>
            <person name="Michiue T."/>
            <person name="Watanabe M."/>
            <person name="Bogdanovic O."/>
            <person name="Lister R."/>
            <person name="Georgiou G."/>
            <person name="Paranjpe S.S."/>
            <person name="van Kruijsbergen I."/>
            <person name="Shu S."/>
            <person name="Carlson J."/>
            <person name="Kinoshita T."/>
            <person name="Ohta Y."/>
            <person name="Mawaribuchi S."/>
            <person name="Jenkins J."/>
            <person name="Grimwood J."/>
            <person name="Schmutz J."/>
            <person name="Mitros T."/>
            <person name="Mozaffari S.V."/>
            <person name="Suzuki Y."/>
            <person name="Haramoto Y."/>
            <person name="Yamamoto T.S."/>
            <person name="Takagi C."/>
            <person name="Heald R."/>
            <person name="Miller K."/>
            <person name="Haudenschild C."/>
            <person name="Kitzman J."/>
            <person name="Nakayama T."/>
            <person name="Izutsu Y."/>
            <person name="Robert J."/>
            <person name="Fortriede J."/>
            <person name="Burns K."/>
            <person name="Lotay V."/>
            <person name="Karimi K."/>
            <person name="Yasuoka Y."/>
            <person name="Dichmann D.S."/>
            <person name="Flajnik M.F."/>
            <person name="Houston D.W."/>
            <person name="Shendure J."/>
            <person name="DuPasquier L."/>
            <person name="Vize P.D."/>
            <person name="Zorn A.M."/>
            <person name="Ito M."/>
            <person name="Marcotte E.M."/>
            <person name="Wallingford J.B."/>
            <person name="Ito Y."/>
            <person name="Asashima M."/>
            <person name="Ueno N."/>
            <person name="Matsuda Y."/>
            <person name="Veenstra G.J."/>
            <person name="Fujiyama A."/>
            <person name="Harland R.M."/>
            <person name="Taira M."/>
            <person name="Rokhsar D.S."/>
        </authorList>
    </citation>
    <scope>NUCLEOTIDE SEQUENCE [LARGE SCALE GENOMIC DNA]</scope>
    <source>
        <strain evidence="2">J</strain>
    </source>
</reference>
<protein>
    <submittedName>
        <fullName evidence="1">Uncharacterized protein</fullName>
    </submittedName>
</protein>
<evidence type="ECO:0000313" key="2">
    <source>
        <dbReference type="Proteomes" id="UP000694892"/>
    </source>
</evidence>
<dbReference type="EMBL" id="CM004470">
    <property type="protein sequence ID" value="OCT90741.1"/>
    <property type="molecule type" value="Genomic_DNA"/>
</dbReference>
<evidence type="ECO:0000313" key="1">
    <source>
        <dbReference type="EMBL" id="OCT90741.1"/>
    </source>
</evidence>
<accession>A0A974DH05</accession>
<dbReference type="Proteomes" id="UP000694892">
    <property type="component" value="Chromosome 3L"/>
</dbReference>